<dbReference type="AlphaFoldDB" id="A0AAI8YYN9"/>
<feature type="compositionally biased region" description="Basic and acidic residues" evidence="1">
    <location>
        <begin position="127"/>
        <end position="136"/>
    </location>
</feature>
<evidence type="ECO:0008006" key="4">
    <source>
        <dbReference type="Google" id="ProtNLM"/>
    </source>
</evidence>
<feature type="compositionally biased region" description="Low complexity" evidence="1">
    <location>
        <begin position="460"/>
        <end position="471"/>
    </location>
</feature>
<feature type="compositionally biased region" description="Low complexity" evidence="1">
    <location>
        <begin position="511"/>
        <end position="524"/>
    </location>
</feature>
<feature type="region of interest" description="Disordered" evidence="1">
    <location>
        <begin position="28"/>
        <end position="168"/>
    </location>
</feature>
<dbReference type="Proteomes" id="UP001296104">
    <property type="component" value="Unassembled WGS sequence"/>
</dbReference>
<comment type="caution">
    <text evidence="2">The sequence shown here is derived from an EMBL/GenBank/DDBJ whole genome shotgun (WGS) entry which is preliminary data.</text>
</comment>
<sequence>MPFTRAKAVEVAEDLHIDEDAALDLNTVSEATPVPTGRNPLGEITGNSGGGDKICNDDNAGGENKRSGSKNSKGAKKDNRKQQHLGDQENICDNGGLAASTASTLSAQAPAEVTPNKNESSPASRAASDDLVKDTPELEMSLSPVHDIRSQSPSSTLRMTRSQLRKSPRVLEEVVPGVQVDEKLPNGEEETILKASLGGAVQVSETTDALAGAEAVSEAIVSTEAKEMPNTLQSSRNVSPRFTTPSKVESTNAIEQPSCMDTNDEPGETSIYDKLEAAAVEAAASPSGSNKGVQESGADPITALDALDDALEKVNAEIPQSKAKKEKAAPVVRTTKASQARISLAHGPKDAPRVPSWGKPRPSMSTSQSTLRRVTSVSSEKPVGESDEPVEKKEVVIPHSKPRPMSMNFPAPPPPPKSTKAPTKSTFQLPGEAVAAKLKAAKEARLAREAEEGKKKTFKARPAPAATKAPAVRQTSTSKARESLMGGKPPATSALAASHKRASSVAGSRPSMSIKSSVDKPSSSAFTSKAANRLSTVPAPAPNIHKRPSTVMASHTNRPRPSIAHTCPTTFSGRPLSTAAPASKPNGTSKGKEVFNRAAQAKSAAEKEKREKEEAAKKARAEAAERSRQMSREWAEKQKGKKMSAKP</sequence>
<organism evidence="2 3">
    <name type="scientific">Lecanosticta acicola</name>
    <dbReference type="NCBI Taxonomy" id="111012"/>
    <lineage>
        <taxon>Eukaryota</taxon>
        <taxon>Fungi</taxon>
        <taxon>Dikarya</taxon>
        <taxon>Ascomycota</taxon>
        <taxon>Pezizomycotina</taxon>
        <taxon>Dothideomycetes</taxon>
        <taxon>Dothideomycetidae</taxon>
        <taxon>Mycosphaerellales</taxon>
        <taxon>Mycosphaerellaceae</taxon>
        <taxon>Lecanosticta</taxon>
    </lineage>
</organism>
<name>A0AAI8YYN9_9PEZI</name>
<feature type="compositionally biased region" description="Basic and acidic residues" evidence="1">
    <location>
        <begin position="440"/>
        <end position="455"/>
    </location>
</feature>
<feature type="region of interest" description="Disordered" evidence="1">
    <location>
        <begin position="225"/>
        <end position="269"/>
    </location>
</feature>
<proteinExistence type="predicted"/>
<feature type="compositionally biased region" description="Polar residues" evidence="1">
    <location>
        <begin position="230"/>
        <end position="261"/>
    </location>
</feature>
<keyword evidence="3" id="KW-1185">Reference proteome</keyword>
<feature type="region of interest" description="Disordered" evidence="1">
    <location>
        <begin position="316"/>
        <end position="425"/>
    </location>
</feature>
<feature type="region of interest" description="Disordered" evidence="1">
    <location>
        <begin position="281"/>
        <end position="301"/>
    </location>
</feature>
<evidence type="ECO:0000313" key="2">
    <source>
        <dbReference type="EMBL" id="CAK4009958.1"/>
    </source>
</evidence>
<reference evidence="2" key="1">
    <citation type="submission" date="2023-11" db="EMBL/GenBank/DDBJ databases">
        <authorList>
            <person name="Alioto T."/>
            <person name="Alioto T."/>
            <person name="Gomez Garrido J."/>
        </authorList>
    </citation>
    <scope>NUCLEOTIDE SEQUENCE</scope>
</reference>
<feature type="region of interest" description="Disordered" evidence="1">
    <location>
        <begin position="440"/>
        <end position="647"/>
    </location>
</feature>
<feature type="compositionally biased region" description="Low complexity" evidence="1">
    <location>
        <begin position="97"/>
        <end position="111"/>
    </location>
</feature>
<dbReference type="EMBL" id="CAVMBE010000024">
    <property type="protein sequence ID" value="CAK4009958.1"/>
    <property type="molecule type" value="Genomic_DNA"/>
</dbReference>
<feature type="compositionally biased region" description="Polar residues" evidence="1">
    <location>
        <begin position="150"/>
        <end position="162"/>
    </location>
</feature>
<feature type="compositionally biased region" description="Basic and acidic residues" evidence="1">
    <location>
        <begin position="75"/>
        <end position="87"/>
    </location>
</feature>
<feature type="compositionally biased region" description="Basic and acidic residues" evidence="1">
    <location>
        <begin position="604"/>
        <end position="638"/>
    </location>
</feature>
<evidence type="ECO:0000256" key="1">
    <source>
        <dbReference type="SAM" id="MobiDB-lite"/>
    </source>
</evidence>
<accession>A0AAI8YYN9</accession>
<gene>
    <name evidence="2" type="ORF">LECACI_7A004406</name>
</gene>
<feature type="compositionally biased region" description="Polar residues" evidence="1">
    <location>
        <begin position="525"/>
        <end position="535"/>
    </location>
</feature>
<evidence type="ECO:0000313" key="3">
    <source>
        <dbReference type="Proteomes" id="UP001296104"/>
    </source>
</evidence>
<protein>
    <recommendedName>
        <fullName evidence="4">Carboxylesterase family protein</fullName>
    </recommendedName>
</protein>
<feature type="compositionally biased region" description="Polar residues" evidence="1">
    <location>
        <begin position="363"/>
        <end position="379"/>
    </location>
</feature>